<dbReference type="GO" id="GO:0016758">
    <property type="term" value="F:hexosyltransferase activity"/>
    <property type="evidence" value="ECO:0007669"/>
    <property type="project" value="InterPro"/>
</dbReference>
<feature type="transmembrane region" description="Helical" evidence="8">
    <location>
        <begin position="25"/>
        <end position="46"/>
    </location>
</feature>
<comment type="subcellular location">
    <subcellularLocation>
        <location evidence="1">Cell membrane</location>
        <topology evidence="1">Multi-pass membrane protein</topology>
    </subcellularLocation>
</comment>
<accession>A0A838L8C2</accession>
<evidence type="ECO:0000256" key="7">
    <source>
        <dbReference type="ARBA" id="ARBA00024033"/>
    </source>
</evidence>
<evidence type="ECO:0000256" key="6">
    <source>
        <dbReference type="ARBA" id="ARBA00023136"/>
    </source>
</evidence>
<comment type="caution">
    <text evidence="9">The sequence shown here is derived from an EMBL/GenBank/DDBJ whole genome shotgun (WGS) entry which is preliminary data.</text>
</comment>
<feature type="transmembrane region" description="Helical" evidence="8">
    <location>
        <begin position="369"/>
        <end position="389"/>
    </location>
</feature>
<keyword evidence="6 8" id="KW-0472">Membrane</keyword>
<reference evidence="9 10" key="1">
    <citation type="submission" date="2020-07" db="EMBL/GenBank/DDBJ databases">
        <authorList>
            <person name="Sun Q."/>
        </authorList>
    </citation>
    <scope>NUCLEOTIDE SEQUENCE [LARGE SCALE GENOMIC DNA]</scope>
    <source>
        <strain evidence="9 10">CGMCC 1.13654</strain>
    </source>
</reference>
<protein>
    <submittedName>
        <fullName evidence="9">DUF2029 domain-containing protein</fullName>
    </submittedName>
</protein>
<evidence type="ECO:0000256" key="4">
    <source>
        <dbReference type="ARBA" id="ARBA00022692"/>
    </source>
</evidence>
<keyword evidence="10" id="KW-1185">Reference proteome</keyword>
<name>A0A838L8C2_9SPHN</name>
<evidence type="ECO:0000313" key="10">
    <source>
        <dbReference type="Proteomes" id="UP000570166"/>
    </source>
</evidence>
<proteinExistence type="inferred from homology"/>
<feature type="transmembrane region" description="Helical" evidence="8">
    <location>
        <begin position="307"/>
        <end position="328"/>
    </location>
</feature>
<dbReference type="GO" id="GO:0005886">
    <property type="term" value="C:plasma membrane"/>
    <property type="evidence" value="ECO:0007669"/>
    <property type="project" value="UniProtKB-SubCell"/>
</dbReference>
<feature type="transmembrane region" description="Helical" evidence="8">
    <location>
        <begin position="217"/>
        <end position="241"/>
    </location>
</feature>
<keyword evidence="3" id="KW-0808">Transferase</keyword>
<comment type="similarity">
    <text evidence="7">Belongs to the glycosyltransferase 87 family.</text>
</comment>
<keyword evidence="4 8" id="KW-0812">Transmembrane</keyword>
<sequence>MWINATLTLFRYPARMRLQQVTERYLLIVGNLLVIGLFCIDISQLHSLRVGDNVMWGRDLLNLWAGGRLAISGRLDALYDLGRYHDFLQASFGPLALHIYSYPPTSLLLDVPFGALPYPVAYALWTIGGAALFFFAARPHLREAGLPTWLALATPAATINLWAGHFGFLIGALWLLAFRDFDARPKRAGLTTALMAVKPHMALLIPLLLLRRTRWTTILVASAGVALIGAASLLAFGPALWSTYLNATAALEMSTMAMGGQFFQTMMVTTTVAMHQHALTAPLAGVAQVATAVVALVLLWRAAGRDLPLASLCFPAATATFLVLPYAFDYDMTVATLGLILTMHRRWHALAGWERAVLGAGFLAPQGCILLAMTGVPLVPVILIAALFVQLRAEGLLPKSVRAEPVEARSFS</sequence>
<dbReference type="InterPro" id="IPR018584">
    <property type="entry name" value="GT87"/>
</dbReference>
<feature type="transmembrane region" description="Helical" evidence="8">
    <location>
        <begin position="149"/>
        <end position="176"/>
    </location>
</feature>
<gene>
    <name evidence="9" type="ORF">HZF05_16640</name>
</gene>
<keyword evidence="2" id="KW-1003">Cell membrane</keyword>
<keyword evidence="5 8" id="KW-1133">Transmembrane helix</keyword>
<feature type="transmembrane region" description="Helical" evidence="8">
    <location>
        <begin position="279"/>
        <end position="300"/>
    </location>
</feature>
<dbReference type="AlphaFoldDB" id="A0A838L8C2"/>
<evidence type="ECO:0000256" key="8">
    <source>
        <dbReference type="SAM" id="Phobius"/>
    </source>
</evidence>
<organism evidence="9 10">
    <name type="scientific">Sphingomonas chungangi</name>
    <dbReference type="NCBI Taxonomy" id="2683589"/>
    <lineage>
        <taxon>Bacteria</taxon>
        <taxon>Pseudomonadati</taxon>
        <taxon>Pseudomonadota</taxon>
        <taxon>Alphaproteobacteria</taxon>
        <taxon>Sphingomonadales</taxon>
        <taxon>Sphingomonadaceae</taxon>
        <taxon>Sphingomonas</taxon>
    </lineage>
</organism>
<dbReference type="Pfam" id="PF09594">
    <property type="entry name" value="GT87"/>
    <property type="match status" value="1"/>
</dbReference>
<evidence type="ECO:0000313" key="9">
    <source>
        <dbReference type="EMBL" id="MBA2935713.1"/>
    </source>
</evidence>
<dbReference type="RefSeq" id="WP_160362917.1">
    <property type="nucleotide sequence ID" value="NZ_JACEIB010000026.1"/>
</dbReference>
<dbReference type="EMBL" id="JACEIB010000026">
    <property type="protein sequence ID" value="MBA2935713.1"/>
    <property type="molecule type" value="Genomic_DNA"/>
</dbReference>
<evidence type="ECO:0000256" key="2">
    <source>
        <dbReference type="ARBA" id="ARBA00022475"/>
    </source>
</evidence>
<evidence type="ECO:0000256" key="5">
    <source>
        <dbReference type="ARBA" id="ARBA00022989"/>
    </source>
</evidence>
<feature type="transmembrane region" description="Helical" evidence="8">
    <location>
        <begin position="188"/>
        <end position="210"/>
    </location>
</feature>
<evidence type="ECO:0000256" key="3">
    <source>
        <dbReference type="ARBA" id="ARBA00022679"/>
    </source>
</evidence>
<feature type="transmembrane region" description="Helical" evidence="8">
    <location>
        <begin position="116"/>
        <end position="137"/>
    </location>
</feature>
<evidence type="ECO:0000256" key="1">
    <source>
        <dbReference type="ARBA" id="ARBA00004651"/>
    </source>
</evidence>
<dbReference type="Proteomes" id="UP000570166">
    <property type="component" value="Unassembled WGS sequence"/>
</dbReference>